<keyword evidence="1" id="KW-0732">Signal</keyword>
<dbReference type="InterPro" id="IPR012338">
    <property type="entry name" value="Beta-lactam/transpept-like"/>
</dbReference>
<evidence type="ECO:0000313" key="4">
    <source>
        <dbReference type="Proteomes" id="UP000319722"/>
    </source>
</evidence>
<dbReference type="PANTHER" id="PTHR43283:SF7">
    <property type="entry name" value="BETA-LACTAMASE-RELATED DOMAIN-CONTAINING PROTEIN"/>
    <property type="match status" value="1"/>
</dbReference>
<dbReference type="SUPFAM" id="SSF56601">
    <property type="entry name" value="beta-lactamase/transpeptidase-like"/>
    <property type="match status" value="1"/>
</dbReference>
<accession>A0A561BEN2</accession>
<sequence length="333" mass="36591">MRRFVVWLCSMVAAASFAQEAPPWRMSTPQEQQLDAATFRGFDEGIATALGDVQSVVVILQGRKVYEYYRDGNPDALRDAQSVTKSAMALLVGTALQRGQLASLEQTVVDLIPEWRPLNSDPRSQIITLRHLLAMTTGFEIDDPTGTAEPLAPAAAWTRPVRTAPGERFAYDNSGPLMVQSILERITSRRIADLVHDQLVTPLDLREPQYSHNSAWMRTVDMAKVGYLLLQDGRWADHQVLPPGFVAQLTRPQSAGGPPIGLPYGLGWWTAAGPTYIASGYAGQVIWVHPPLDLVVAVNSTVSPESQQRGQAMRLARGRIFQAAQKRLALNGK</sequence>
<feature type="domain" description="Beta-lactamase-related" evidence="2">
    <location>
        <begin position="55"/>
        <end position="308"/>
    </location>
</feature>
<dbReference type="Pfam" id="PF00144">
    <property type="entry name" value="Beta-lactamase"/>
    <property type="match status" value="1"/>
</dbReference>
<proteinExistence type="predicted"/>
<evidence type="ECO:0000313" key="3">
    <source>
        <dbReference type="EMBL" id="TWD77268.1"/>
    </source>
</evidence>
<dbReference type="InterPro" id="IPR050789">
    <property type="entry name" value="Diverse_Enzym_Activities"/>
</dbReference>
<reference evidence="3 4" key="1">
    <citation type="submission" date="2019-06" db="EMBL/GenBank/DDBJ databases">
        <title>Sorghum-associated microbial communities from plants grown in Nebraska, USA.</title>
        <authorList>
            <person name="Schachtman D."/>
        </authorList>
    </citation>
    <scope>NUCLEOTIDE SEQUENCE [LARGE SCALE GENOMIC DNA]</scope>
    <source>
        <strain evidence="3 4">T529</strain>
    </source>
</reference>
<dbReference type="OrthoDB" id="8582986at2"/>
<evidence type="ECO:0000256" key="1">
    <source>
        <dbReference type="SAM" id="SignalP"/>
    </source>
</evidence>
<organism evidence="3 4">
    <name type="scientific">Variovorax beijingensis</name>
    <dbReference type="NCBI Taxonomy" id="2496117"/>
    <lineage>
        <taxon>Bacteria</taxon>
        <taxon>Pseudomonadati</taxon>
        <taxon>Pseudomonadota</taxon>
        <taxon>Betaproteobacteria</taxon>
        <taxon>Burkholderiales</taxon>
        <taxon>Comamonadaceae</taxon>
        <taxon>Variovorax</taxon>
    </lineage>
</organism>
<name>A0A561BEN2_9BURK</name>
<dbReference type="InterPro" id="IPR001466">
    <property type="entry name" value="Beta-lactam-related"/>
</dbReference>
<protein>
    <submittedName>
        <fullName evidence="3">CubicO group peptidase (Beta-lactamase class C family)</fullName>
    </submittedName>
</protein>
<dbReference type="Proteomes" id="UP000319722">
    <property type="component" value="Unassembled WGS sequence"/>
</dbReference>
<dbReference type="AlphaFoldDB" id="A0A561BEN2"/>
<dbReference type="Gene3D" id="3.40.710.10">
    <property type="entry name" value="DD-peptidase/beta-lactamase superfamily"/>
    <property type="match status" value="1"/>
</dbReference>
<dbReference type="EMBL" id="VIVL01000010">
    <property type="protein sequence ID" value="TWD77268.1"/>
    <property type="molecule type" value="Genomic_DNA"/>
</dbReference>
<feature type="signal peptide" evidence="1">
    <location>
        <begin position="1"/>
        <end position="18"/>
    </location>
</feature>
<feature type="chain" id="PRO_5021933586" evidence="1">
    <location>
        <begin position="19"/>
        <end position="333"/>
    </location>
</feature>
<evidence type="ECO:0000259" key="2">
    <source>
        <dbReference type="Pfam" id="PF00144"/>
    </source>
</evidence>
<gene>
    <name evidence="3" type="ORF">FB547_110230</name>
</gene>
<dbReference type="PANTHER" id="PTHR43283">
    <property type="entry name" value="BETA-LACTAMASE-RELATED"/>
    <property type="match status" value="1"/>
</dbReference>
<comment type="caution">
    <text evidence="3">The sequence shown here is derived from an EMBL/GenBank/DDBJ whole genome shotgun (WGS) entry which is preliminary data.</text>
</comment>